<keyword evidence="3" id="KW-1185">Reference proteome</keyword>
<dbReference type="RefSeq" id="WP_386099552.1">
    <property type="nucleotide sequence ID" value="NZ_JBHUOZ010000003.1"/>
</dbReference>
<evidence type="ECO:0000313" key="2">
    <source>
        <dbReference type="EMBL" id="MFD2920698.1"/>
    </source>
</evidence>
<evidence type="ECO:0008006" key="4">
    <source>
        <dbReference type="Google" id="ProtNLM"/>
    </source>
</evidence>
<dbReference type="EMBL" id="JBHUOZ010000003">
    <property type="protein sequence ID" value="MFD2920698.1"/>
    <property type="molecule type" value="Genomic_DNA"/>
</dbReference>
<organism evidence="2 3">
    <name type="scientific">Terrimonas rubra</name>
    <dbReference type="NCBI Taxonomy" id="1035890"/>
    <lineage>
        <taxon>Bacteria</taxon>
        <taxon>Pseudomonadati</taxon>
        <taxon>Bacteroidota</taxon>
        <taxon>Chitinophagia</taxon>
        <taxon>Chitinophagales</taxon>
        <taxon>Chitinophagaceae</taxon>
        <taxon>Terrimonas</taxon>
    </lineage>
</organism>
<proteinExistence type="predicted"/>
<accession>A0ABW6A5X5</accession>
<dbReference type="Gene3D" id="2.60.120.260">
    <property type="entry name" value="Galactose-binding domain-like"/>
    <property type="match status" value="2"/>
</dbReference>
<evidence type="ECO:0000256" key="1">
    <source>
        <dbReference type="SAM" id="Phobius"/>
    </source>
</evidence>
<comment type="caution">
    <text evidence="2">The sequence shown here is derived from an EMBL/GenBank/DDBJ whole genome shotgun (WGS) entry which is preliminary data.</text>
</comment>
<feature type="transmembrane region" description="Helical" evidence="1">
    <location>
        <begin position="12"/>
        <end position="31"/>
    </location>
</feature>
<protein>
    <recommendedName>
        <fullName evidence="4">CBM-cenC domain-containing protein</fullName>
    </recommendedName>
</protein>
<reference evidence="3" key="1">
    <citation type="journal article" date="2019" name="Int. J. Syst. Evol. Microbiol.">
        <title>The Global Catalogue of Microorganisms (GCM) 10K type strain sequencing project: providing services to taxonomists for standard genome sequencing and annotation.</title>
        <authorList>
            <consortium name="The Broad Institute Genomics Platform"/>
            <consortium name="The Broad Institute Genome Sequencing Center for Infectious Disease"/>
            <person name="Wu L."/>
            <person name="Ma J."/>
        </authorList>
    </citation>
    <scope>NUCLEOTIDE SEQUENCE [LARGE SCALE GENOMIC DNA]</scope>
    <source>
        <strain evidence="3">KCTC 23299</strain>
    </source>
</reference>
<evidence type="ECO:0000313" key="3">
    <source>
        <dbReference type="Proteomes" id="UP001597511"/>
    </source>
</evidence>
<keyword evidence="1" id="KW-0472">Membrane</keyword>
<keyword evidence="1" id="KW-0812">Transmembrane</keyword>
<dbReference type="Proteomes" id="UP001597511">
    <property type="component" value="Unassembled WGS sequence"/>
</dbReference>
<sequence length="2511" mass="279102">MIQRLASCYTKPIAIWLFIVFYLNCISPLYASAKTNLEDRMFLSYISQQKKVLLGGSQPVFFGEENKIMKGIRPYSSNINDQVLNRNDKTFFIGGPTQPEMSSFKSAGTSNMVNLFTGDFSYNIPLLDVDGYPVNIFYNSGIGMEQEASWVGLGWNINPGTITRNMRGVPDDFNGSEQMVQEQAIKENNTWGGKLGSDVEVIGIKNLLGLSIGNEFGVSINNYLGPEIELGLSAGVSFKLANLAGSDKTVNNATLQTRLGASASLSSRNGLTINPNISLSSRISSAVGTYNAGVGVTTSYNSRTGIKSLQLYEQTSMSYSTRKEVAGVAPDGKPYSFIDTKEKGGFSNALRGTSISFNKPSYVPAIRMPITNSAWATQFEMGLGMFGITGSGRIEVYRQKSEIAASDRVQRKPMVGYMYAHKAMGNRDAIMDFSRFNDKEVTPKTPVISVPQYAYDVFTISGEGTGGTIRAYRTDHGYVRDNKTRSKDNSFSLGVDIAVPGHVGANFNMVKTPATSGDWEDGNLLRVANAFKDDGDLLNERVYFKNPGEISVIDAGQFNKIGGLDLVRYKLGGDAAKPVVLPVLERFHEDGRDKGLVDMPAVVQVDERKKRTQVINVLTAEEATVTGLEQYLKSYSPTPTDANLAGDTLAYTVKSRMEDEVGKKPHHISEIDVLETDGKRYVYGLPVYNIVQKDYVFTVSGAADENDLVNVTEAESFYNRGFPDNRDGYVLNSITPAYAHSFLLTGLMSPDYVDVTGNGISEDDLGTAVKYNYTKSESTYKWRTPYSVTGVKGHFNGGKLTEEKDDKALVSYGERESWYLHSIESKTMLALFTIENRNDAKGVLSEFEGINASDNSNKRLKKIDLYNKSDIRKNGLANAKPVKTVWFEYDYSLCSNAPGYAGDVGPHMGKLTLKEIYFTYNGQTRASKNKYVFQYDNSPGYQVNATDRWGNYKPKSQNPQGLKNSIHPYAKQEQVAANENASAWNLSKILLPSGGQLEVDYESDDYAFVQDRRATVMMPISNFGRDNIKTANRLYDLPSRFKVDDNDKVYLTVPVACANANEVYQKYLLGIEQLAFKLAVHMPKGLEYITMYAYIESFGIGDDNNTIWIQLKKVDGYSPLSLTAIEHLREHLPGQAFKSYESSPTDSKFAQLLSTINGMLQEMDGAFENPVKFLRGEGKAQTVDLSRSFVRLNNPTGIKYGGGHRVKAIRLKDNWKAMTNQYTSVYGQKYEYTTTEVFNGITRTISSGVASYEPSIGGEENPFQEMLQIANRIPLGPASYESIEMPVLDAFFPSPLVGYSKVTVRSIKSGQLSPRNEQKTRSGTGRQVTEFFTAKDFPVKYSYTNIDPTSDMQKHEASKFEFFQKWSFDSRAISQGFKVEINDMHGKMKSQSTYGDVDAETRISYTENYYRNTGEKGFDEKFDFVYKDLGGEIMPGNLGIEVELMTDTRQFSVNSNSLNIQAQVDWMLPGPFPFWMPFIWPVVASSENHYRAVTVAKVINYHSILDSTVVIDKGSAIRSRNIIFDSETGGVIVTRTNNAFEKPVYQTNYPAWWAYSGMGLAYKNINGVFRNVTLTEGKITDGIEAHKLKDYFESGDELLISGGETPLSACSENFLPSGSNRIWVMDKNKNTSSLSNVTPDFIFIDEKGVPYSRNNVSIKIVRSGKRNILTAPLADFTSLSSPESLVNETRKLTFDYALNKKVLSASAVVYREKWQVDRDIIKKFVEVDVPAKPQGDNIIVNGDFSNGNTGFSSDYSYYPSNYTTGGEGRYSIRTSSGGWFSGVSSCNDHTSGSGNMLVANGHLVTGRAVWRQTVAVEPNKEYELLLYAQSVNTSNSPKLRVSINGVQVGPLLTLGNSACFWNFLTGRWLSGNATTAQIEIYNTTLIAAGNDFAIDDISFYSLAEPACKKEEVEDCNGYFEKSINPYRKGLLGNFRANRNMVFYGDRIQTQTTIASATKLSTDGALKEFVSFWNFNSYHNLIPSTSYKWVWNNEITRINSHGMELETKNALGIYTSAQYGYAKNIPMAITNNSRFEHQLYESFEDVAYTESINNATGIYCPDYRNSLFDKAAITFAETAGIKAHSGKNVFKLNPSVSYNKTIGIRHNPADFALEYETNTASTLVNIGGNITGTQVIPSSLTPYPAPYIDGVEGMSMHLGHISLPATYAGVSPYYPSQYIYAASGTYNVNGEQYIKISKDDIYSFELEINNQIGHNISYLETSFMPEDFAVSAIWDIDLGYGATVNQNIDAGFTIYDADMNIVPANLSYMRTEGHLAKFYGRVCLKPGIYKVKSSVQNFASQSMVTSSMGPYVGDMPPAIIKLKLPFTDPLPVFKNLTASTCTYDKPIEGKDEMLNANFAIPLGEKMLFSAWVNAQDFGEIRVEIYSDDPSADIVEIYPDGPSIDGWKKIEGIFTIPTGATQIYFSVLNSHHEPGYLDDIRIHPFNANMTTYVYDPVNLRLTAQLDANNYATYFEYDEEGGLVRKKLETIEGVKTIEETRSAKQKNITTIQNQ</sequence>
<name>A0ABW6A5X5_9BACT</name>
<gene>
    <name evidence="2" type="ORF">ACFS6H_13320</name>
</gene>
<keyword evidence="1" id="KW-1133">Transmembrane helix</keyword>